<dbReference type="SMART" id="SM00697">
    <property type="entry name" value="DM8"/>
    <property type="match status" value="1"/>
</dbReference>
<dbReference type="PANTHER" id="PTHR20898:SF0">
    <property type="entry name" value="DAEDALUS ON 3-RELATED"/>
    <property type="match status" value="1"/>
</dbReference>
<keyword evidence="1" id="KW-0732">Signal</keyword>
<dbReference type="PANTHER" id="PTHR20898">
    <property type="entry name" value="DAEDALUS ON 3-RELATED-RELATED"/>
    <property type="match status" value="1"/>
</dbReference>
<feature type="chain" id="PRO_5026698384" evidence="1">
    <location>
        <begin position="21"/>
        <end position="177"/>
    </location>
</feature>
<evidence type="ECO:0000313" key="3">
    <source>
        <dbReference type="RefSeq" id="XP_030383286.1"/>
    </source>
</evidence>
<dbReference type="GeneID" id="115630772"/>
<dbReference type="Proteomes" id="UP000504634">
    <property type="component" value="Unplaced"/>
</dbReference>
<evidence type="ECO:0000256" key="1">
    <source>
        <dbReference type="SAM" id="SignalP"/>
    </source>
</evidence>
<sequence length="177" mass="20288">MNCSHLSLAILLFLLELCLQIDGSIKFSSLECQVFTPDVGDIKECRIGSTKKDINIIFDCKKTISAFQIKFKLLKRENGTWRPFLYAMTIDICDFFQNPKKYMIPNMLYSYIKKSSNINHTCPYEAGTELALTKWNLDESNILSKMSVNSGEYAMHSSWYSSEQMVLQINGSVKYTA</sequence>
<organism evidence="2 3">
    <name type="scientific">Drosophila lebanonensis</name>
    <name type="common">Fruit fly</name>
    <name type="synonym">Scaptodrosophila lebanonensis</name>
    <dbReference type="NCBI Taxonomy" id="7225"/>
    <lineage>
        <taxon>Eukaryota</taxon>
        <taxon>Metazoa</taxon>
        <taxon>Ecdysozoa</taxon>
        <taxon>Arthropoda</taxon>
        <taxon>Hexapoda</taxon>
        <taxon>Insecta</taxon>
        <taxon>Pterygota</taxon>
        <taxon>Neoptera</taxon>
        <taxon>Endopterygota</taxon>
        <taxon>Diptera</taxon>
        <taxon>Brachycera</taxon>
        <taxon>Muscomorpha</taxon>
        <taxon>Ephydroidea</taxon>
        <taxon>Drosophilidae</taxon>
        <taxon>Scaptodrosophila</taxon>
    </lineage>
</organism>
<reference evidence="3" key="1">
    <citation type="submission" date="2025-08" db="UniProtKB">
        <authorList>
            <consortium name="RefSeq"/>
        </authorList>
    </citation>
    <scope>IDENTIFICATION</scope>
    <source>
        <strain evidence="3">11010-0011.00</strain>
        <tissue evidence="3">Whole body</tissue>
    </source>
</reference>
<dbReference type="AlphaFoldDB" id="A0A6J2U3S6"/>
<gene>
    <name evidence="3" type="primary">LOC115630772</name>
</gene>
<accession>A0A6J2U3S6</accession>
<dbReference type="OrthoDB" id="7832256at2759"/>
<dbReference type="InterPro" id="IPR010512">
    <property type="entry name" value="DUF1091"/>
</dbReference>
<dbReference type="RefSeq" id="XP_030383286.1">
    <property type="nucleotide sequence ID" value="XM_030527426.1"/>
</dbReference>
<dbReference type="Pfam" id="PF06477">
    <property type="entry name" value="DUF1091"/>
    <property type="match status" value="1"/>
</dbReference>
<feature type="signal peptide" evidence="1">
    <location>
        <begin position="1"/>
        <end position="20"/>
    </location>
</feature>
<name>A0A6J2U3S6_DROLE</name>
<evidence type="ECO:0000313" key="2">
    <source>
        <dbReference type="Proteomes" id="UP000504634"/>
    </source>
</evidence>
<proteinExistence type="predicted"/>
<keyword evidence="2" id="KW-1185">Reference proteome</keyword>
<protein>
    <submittedName>
        <fullName evidence="3">Uncharacterized protein LOC115630772</fullName>
    </submittedName>
</protein>